<keyword evidence="3" id="KW-0547">Nucleotide-binding</keyword>
<feature type="transmembrane region" description="Helical" evidence="8">
    <location>
        <begin position="85"/>
        <end position="103"/>
    </location>
</feature>
<dbReference type="NCBIfam" id="TIGR01494">
    <property type="entry name" value="ATPase_P-type"/>
    <property type="match status" value="2"/>
</dbReference>
<feature type="transmembrane region" description="Helical" evidence="8">
    <location>
        <begin position="771"/>
        <end position="790"/>
    </location>
</feature>
<dbReference type="Gene3D" id="1.20.1110.10">
    <property type="entry name" value="Calcium-transporting ATPase, transmembrane domain"/>
    <property type="match status" value="1"/>
</dbReference>
<evidence type="ECO:0000256" key="2">
    <source>
        <dbReference type="ARBA" id="ARBA00022692"/>
    </source>
</evidence>
<dbReference type="Proteomes" id="UP000034543">
    <property type="component" value="Unassembled WGS sequence"/>
</dbReference>
<evidence type="ECO:0000256" key="6">
    <source>
        <dbReference type="ARBA" id="ARBA00022989"/>
    </source>
</evidence>
<accession>A0A0G1CJV4</accession>
<dbReference type="Gene3D" id="3.40.50.1000">
    <property type="entry name" value="HAD superfamily/HAD-like"/>
    <property type="match status" value="1"/>
</dbReference>
<organism evidence="10 11">
    <name type="scientific">Candidatus Gottesmanbacteria bacterium GW2011_GWA1_43_11</name>
    <dbReference type="NCBI Taxonomy" id="1618436"/>
    <lineage>
        <taxon>Bacteria</taxon>
        <taxon>Candidatus Gottesmaniibacteriota</taxon>
    </lineage>
</organism>
<keyword evidence="6 8" id="KW-1133">Transmembrane helix</keyword>
<dbReference type="InterPro" id="IPR023299">
    <property type="entry name" value="ATPase_P-typ_cyto_dom_N"/>
</dbReference>
<dbReference type="SUPFAM" id="SSF81665">
    <property type="entry name" value="Calcium ATPase, transmembrane domain M"/>
    <property type="match status" value="1"/>
</dbReference>
<dbReference type="FunFam" id="3.40.50.1000:FF:000001">
    <property type="entry name" value="Phospholipid-transporting ATPase IC"/>
    <property type="match status" value="1"/>
</dbReference>
<dbReference type="SFLD" id="SFLDF00027">
    <property type="entry name" value="p-type_atpase"/>
    <property type="match status" value="1"/>
</dbReference>
<dbReference type="Gene3D" id="3.40.1110.10">
    <property type="entry name" value="Calcium-transporting ATPase, cytoplasmic domain N"/>
    <property type="match status" value="1"/>
</dbReference>
<keyword evidence="4" id="KW-0067">ATP-binding</keyword>
<dbReference type="AlphaFoldDB" id="A0A0G1CJV4"/>
<feature type="transmembrane region" description="Helical" evidence="8">
    <location>
        <begin position="247"/>
        <end position="266"/>
    </location>
</feature>
<feature type="transmembrane region" description="Helical" evidence="8">
    <location>
        <begin position="706"/>
        <end position="733"/>
    </location>
</feature>
<keyword evidence="2 8" id="KW-0812">Transmembrane</keyword>
<dbReference type="STRING" id="1618436.UV59_C0005G0018"/>
<dbReference type="SUPFAM" id="SSF81653">
    <property type="entry name" value="Calcium ATPase, transduction domain A"/>
    <property type="match status" value="1"/>
</dbReference>
<dbReference type="InterPro" id="IPR006068">
    <property type="entry name" value="ATPase_P-typ_cation-transptr_C"/>
</dbReference>
<feature type="transmembrane region" description="Helical" evidence="8">
    <location>
        <begin position="739"/>
        <end position="759"/>
    </location>
</feature>
<name>A0A0G1CJV4_9BACT</name>
<feature type="transmembrane region" description="Helical" evidence="8">
    <location>
        <begin position="63"/>
        <end position="79"/>
    </location>
</feature>
<gene>
    <name evidence="10" type="ORF">UV59_C0005G0018</name>
</gene>
<dbReference type="PRINTS" id="PR00120">
    <property type="entry name" value="HATPASE"/>
</dbReference>
<dbReference type="InterPro" id="IPR023298">
    <property type="entry name" value="ATPase_P-typ_TM_dom_sf"/>
</dbReference>
<evidence type="ECO:0000256" key="1">
    <source>
        <dbReference type="ARBA" id="ARBA00004141"/>
    </source>
</evidence>
<feature type="transmembrane region" description="Helical" evidence="8">
    <location>
        <begin position="278"/>
        <end position="306"/>
    </location>
</feature>
<feature type="transmembrane region" description="Helical" evidence="8">
    <location>
        <begin position="639"/>
        <end position="661"/>
    </location>
</feature>
<protein>
    <submittedName>
        <fullName evidence="10">Cation-transporting P-type ATPase</fullName>
    </submittedName>
</protein>
<dbReference type="Pfam" id="PF00122">
    <property type="entry name" value="E1-E2_ATPase"/>
    <property type="match status" value="1"/>
</dbReference>
<feature type="transmembrane region" description="Helical" evidence="8">
    <location>
        <begin position="796"/>
        <end position="818"/>
    </location>
</feature>
<evidence type="ECO:0000256" key="4">
    <source>
        <dbReference type="ARBA" id="ARBA00022840"/>
    </source>
</evidence>
<dbReference type="Pfam" id="PF00690">
    <property type="entry name" value="Cation_ATPase_N"/>
    <property type="match status" value="1"/>
</dbReference>
<dbReference type="GO" id="GO:0016887">
    <property type="term" value="F:ATP hydrolysis activity"/>
    <property type="evidence" value="ECO:0007669"/>
    <property type="project" value="InterPro"/>
</dbReference>
<keyword evidence="5" id="KW-1278">Translocase</keyword>
<dbReference type="Pfam" id="PF00689">
    <property type="entry name" value="Cation_ATPase_C"/>
    <property type="match status" value="1"/>
</dbReference>
<evidence type="ECO:0000256" key="5">
    <source>
        <dbReference type="ARBA" id="ARBA00022967"/>
    </source>
</evidence>
<evidence type="ECO:0000256" key="3">
    <source>
        <dbReference type="ARBA" id="ARBA00022741"/>
    </source>
</evidence>
<dbReference type="InterPro" id="IPR018303">
    <property type="entry name" value="ATPase_P-typ_P_site"/>
</dbReference>
<dbReference type="SUPFAM" id="SSF56784">
    <property type="entry name" value="HAD-like"/>
    <property type="match status" value="1"/>
</dbReference>
<dbReference type="PANTHER" id="PTHR42861">
    <property type="entry name" value="CALCIUM-TRANSPORTING ATPASE"/>
    <property type="match status" value="1"/>
</dbReference>
<evidence type="ECO:0000256" key="7">
    <source>
        <dbReference type="ARBA" id="ARBA00023136"/>
    </source>
</evidence>
<dbReference type="InterPro" id="IPR044492">
    <property type="entry name" value="P_typ_ATPase_HD_dom"/>
</dbReference>
<dbReference type="PRINTS" id="PR00119">
    <property type="entry name" value="CATATPASE"/>
</dbReference>
<dbReference type="PROSITE" id="PS00154">
    <property type="entry name" value="ATPASE_E1_E2"/>
    <property type="match status" value="1"/>
</dbReference>
<dbReference type="InterPro" id="IPR004014">
    <property type="entry name" value="ATPase_P-typ_cation-transptr_N"/>
</dbReference>
<comment type="subcellular location">
    <subcellularLocation>
        <location evidence="1">Membrane</location>
        <topology evidence="1">Multi-pass membrane protein</topology>
    </subcellularLocation>
</comment>
<dbReference type="InterPro" id="IPR036412">
    <property type="entry name" value="HAD-like_sf"/>
</dbReference>
<evidence type="ECO:0000259" key="9">
    <source>
        <dbReference type="SMART" id="SM00831"/>
    </source>
</evidence>
<dbReference type="Pfam" id="PF00702">
    <property type="entry name" value="Hydrolase"/>
    <property type="match status" value="1"/>
</dbReference>
<sequence>MYDVVRMKLHDCTTSELFQILKTSPHGLTSSEASQRLQESGPNEIENARVHWTHILVRQFKSPFIYLLLVACVLSLFLGQWIDSLMVFLFLGINTTLGFYQEYHSEKTVQLLKKYLEIKSTVIRDGKEVELDVEQLVPGDMVRLVAGDRIPADVRFIESADLLVDESVLTGESVPREKTTVILAQKPDDIYSASNIGFLATTVVSGEAKAVVIGTGKNTAYGEVAKLTAQTERMSTFERQLSQFSKFTLIIVLATLALLIIANLAIKRSPNFVELTLFSIALAVSIIPEALPVVTTFSLSLGAAHLTRKHVVVKRLSAVEDLGSIEVLCSDKTGTLTENKLVVDEINSKDQKLTALYASIVAKPSHRGSDPFYEALVQQLSPDQLIQVRSSVILREFPFDPNRKRASKVVKISDKKLLLVVGALEMMVPLCKSSQHTDPALVSWVKQKGASGKRVVALAVKELDSKFTNVTEDHLQFLGAISFVDPIKSTTIAAVHQAKQLGLQIKILTGDSKEVAGYVAAQIHLIESPHAVITGSEFEALPTEKQHAAVEHIHVFARVIPQQKYKIIQLLQEKHEVGFLGEGINDAPALKIANVALVVRGAADIAREAADIVLLQKSLKVIVDGVKEGRQVFTNTTKYITATLSANFGNFFAVSLASLLIDYLPMLPLQILLVNLLTDFPMIAVATDTVDHEAVATPSRFQLKNFILFSLVMGIVSTFFDFLFFGIFVRISAPVLQTAWFMGSVVTELGFLFSVRSRLAFWKASRPSNSILILSALIFGLVILLPYTVIGKQLFLFQSLPLAYLIVITILVTGYFLVSESAKLLYFRERRYDQPAFLSETKKS</sequence>
<dbReference type="SFLD" id="SFLDS00003">
    <property type="entry name" value="Haloacid_Dehalogenase"/>
    <property type="match status" value="1"/>
</dbReference>
<dbReference type="EMBL" id="LCFB01000005">
    <property type="protein sequence ID" value="KKS85767.1"/>
    <property type="molecule type" value="Genomic_DNA"/>
</dbReference>
<feature type="domain" description="Cation-transporting P-type ATPase N-terminal" evidence="9">
    <location>
        <begin position="8"/>
        <end position="80"/>
    </location>
</feature>
<dbReference type="GO" id="GO:0016020">
    <property type="term" value="C:membrane"/>
    <property type="evidence" value="ECO:0007669"/>
    <property type="project" value="UniProtKB-SubCell"/>
</dbReference>
<proteinExistence type="predicted"/>
<dbReference type="InterPro" id="IPR008250">
    <property type="entry name" value="ATPase_P-typ_transduc_dom_A_sf"/>
</dbReference>
<dbReference type="SFLD" id="SFLDG00002">
    <property type="entry name" value="C1.7:_P-type_atpase_like"/>
    <property type="match status" value="1"/>
</dbReference>
<dbReference type="SMART" id="SM00831">
    <property type="entry name" value="Cation_ATPase_N"/>
    <property type="match status" value="1"/>
</dbReference>
<dbReference type="InterPro" id="IPR059000">
    <property type="entry name" value="ATPase_P-type_domA"/>
</dbReference>
<reference evidence="10 11" key="1">
    <citation type="journal article" date="2015" name="Nature">
        <title>rRNA introns, odd ribosomes, and small enigmatic genomes across a large radiation of phyla.</title>
        <authorList>
            <person name="Brown C.T."/>
            <person name="Hug L.A."/>
            <person name="Thomas B.C."/>
            <person name="Sharon I."/>
            <person name="Castelle C.J."/>
            <person name="Singh A."/>
            <person name="Wilkins M.J."/>
            <person name="Williams K.H."/>
            <person name="Banfield J.F."/>
        </authorList>
    </citation>
    <scope>NUCLEOTIDE SEQUENCE [LARGE SCALE GENOMIC DNA]</scope>
</reference>
<evidence type="ECO:0000313" key="10">
    <source>
        <dbReference type="EMBL" id="KKS85767.1"/>
    </source>
</evidence>
<keyword evidence="7 8" id="KW-0472">Membrane</keyword>
<feature type="transmembrane region" description="Helical" evidence="8">
    <location>
        <begin position="667"/>
        <end position="686"/>
    </location>
</feature>
<evidence type="ECO:0000313" key="11">
    <source>
        <dbReference type="Proteomes" id="UP000034543"/>
    </source>
</evidence>
<dbReference type="GO" id="GO:0005524">
    <property type="term" value="F:ATP binding"/>
    <property type="evidence" value="ECO:0007669"/>
    <property type="project" value="UniProtKB-KW"/>
</dbReference>
<dbReference type="Gene3D" id="2.70.150.10">
    <property type="entry name" value="Calcium-transporting ATPase, cytoplasmic transduction domain A"/>
    <property type="match status" value="1"/>
</dbReference>
<dbReference type="InterPro" id="IPR023214">
    <property type="entry name" value="HAD_sf"/>
</dbReference>
<dbReference type="InterPro" id="IPR001757">
    <property type="entry name" value="P_typ_ATPase"/>
</dbReference>
<comment type="caution">
    <text evidence="10">The sequence shown here is derived from an EMBL/GenBank/DDBJ whole genome shotgun (WGS) entry which is preliminary data.</text>
</comment>
<evidence type="ECO:0000256" key="8">
    <source>
        <dbReference type="SAM" id="Phobius"/>
    </source>
</evidence>